<sequence>MLDDPSECAYGGGGSDVQIGPRITLINLTFTALFPSAELAVSPASR</sequence>
<evidence type="ECO:0000313" key="2">
    <source>
        <dbReference type="Proteomes" id="UP000023351"/>
    </source>
</evidence>
<name>X8DJK6_9MYCO</name>
<gene>
    <name evidence="1" type="ORF">I540_4132</name>
</gene>
<evidence type="ECO:0000313" key="1">
    <source>
        <dbReference type="EMBL" id="EUA67660.1"/>
    </source>
</evidence>
<dbReference type="EMBL" id="JAOJ01000003">
    <property type="protein sequence ID" value="EUA67660.1"/>
    <property type="molecule type" value="Genomic_DNA"/>
</dbReference>
<protein>
    <submittedName>
        <fullName evidence="1">Uncharacterized protein</fullName>
    </submittedName>
</protein>
<organism evidence="1 2">
    <name type="scientific">Mycobacteroides abscessus subsp. bolletii 1513</name>
    <dbReference type="NCBI Taxonomy" id="1299321"/>
    <lineage>
        <taxon>Bacteria</taxon>
        <taxon>Bacillati</taxon>
        <taxon>Actinomycetota</taxon>
        <taxon>Actinomycetes</taxon>
        <taxon>Mycobacteriales</taxon>
        <taxon>Mycobacteriaceae</taxon>
        <taxon>Mycobacteroides</taxon>
        <taxon>Mycobacteroides abscessus</taxon>
    </lineage>
</organism>
<accession>X8DJK6</accession>
<dbReference type="Proteomes" id="UP000023351">
    <property type="component" value="Unassembled WGS sequence"/>
</dbReference>
<dbReference type="AlphaFoldDB" id="X8DJK6"/>
<proteinExistence type="predicted"/>
<comment type="caution">
    <text evidence="1">The sequence shown here is derived from an EMBL/GenBank/DDBJ whole genome shotgun (WGS) entry which is preliminary data.</text>
</comment>
<reference evidence="1 2" key="1">
    <citation type="submission" date="2013-12" db="EMBL/GenBank/DDBJ databases">
        <authorList>
            <person name="Zelazny A."/>
            <person name="Olivier K."/>
            <person name="Holland S."/>
            <person name="Lenaerts A."/>
            <person name="Ordway D."/>
            <person name="DeGroote M.A."/>
            <person name="Parker T."/>
            <person name="Sizemore C."/>
            <person name="Tallon L.J."/>
            <person name="Sadzewicz L.K."/>
            <person name="Sengamalay N."/>
            <person name="Fraser C.M."/>
            <person name="Hine E."/>
            <person name="Shefchek K.A."/>
            <person name="Das S.P."/>
            <person name="Tettelin H."/>
        </authorList>
    </citation>
    <scope>NUCLEOTIDE SEQUENCE [LARGE SCALE GENOMIC DNA]</scope>
    <source>
        <strain evidence="1 2">1513</strain>
    </source>
</reference>